<dbReference type="PATRIC" id="fig|157838.3.peg.4887"/>
<dbReference type="PANTHER" id="PTHR30474">
    <property type="entry name" value="CELL CYCLE PROTEIN"/>
    <property type="match status" value="1"/>
</dbReference>
<organism evidence="7 8">
    <name type="scientific">Heyndrickxia shackletonii</name>
    <dbReference type="NCBI Taxonomy" id="157838"/>
    <lineage>
        <taxon>Bacteria</taxon>
        <taxon>Bacillati</taxon>
        <taxon>Bacillota</taxon>
        <taxon>Bacilli</taxon>
        <taxon>Bacillales</taxon>
        <taxon>Bacillaceae</taxon>
        <taxon>Heyndrickxia</taxon>
    </lineage>
</organism>
<evidence type="ECO:0000256" key="1">
    <source>
        <dbReference type="ARBA" id="ARBA00004141"/>
    </source>
</evidence>
<evidence type="ECO:0000256" key="4">
    <source>
        <dbReference type="ARBA" id="ARBA00022989"/>
    </source>
</evidence>
<comment type="caution">
    <text evidence="7">The sequence shown here is derived from an EMBL/GenBank/DDBJ whole genome shotgun (WGS) entry which is preliminary data.</text>
</comment>
<dbReference type="GO" id="GO:0051301">
    <property type="term" value="P:cell division"/>
    <property type="evidence" value="ECO:0007669"/>
    <property type="project" value="InterPro"/>
</dbReference>
<comment type="subcellular location">
    <subcellularLocation>
        <location evidence="1">Membrane</location>
        <topology evidence="1">Multi-pass membrane protein</topology>
    </subcellularLocation>
</comment>
<dbReference type="GO" id="GO:0005886">
    <property type="term" value="C:plasma membrane"/>
    <property type="evidence" value="ECO:0007669"/>
    <property type="project" value="TreeGrafter"/>
</dbReference>
<evidence type="ECO:0000256" key="2">
    <source>
        <dbReference type="ARBA" id="ARBA00022692"/>
    </source>
</evidence>
<dbReference type="GO" id="GO:0015648">
    <property type="term" value="F:lipid-linked peptidoglycan transporter activity"/>
    <property type="evidence" value="ECO:0007669"/>
    <property type="project" value="TreeGrafter"/>
</dbReference>
<dbReference type="Pfam" id="PF01098">
    <property type="entry name" value="FTSW_RODA_SPOVE"/>
    <property type="match status" value="1"/>
</dbReference>
<dbReference type="STRING" id="157838.AN964_22295"/>
<evidence type="ECO:0000313" key="7">
    <source>
        <dbReference type="EMBL" id="KQL50399.1"/>
    </source>
</evidence>
<proteinExistence type="predicted"/>
<evidence type="ECO:0000256" key="3">
    <source>
        <dbReference type="ARBA" id="ARBA00022960"/>
    </source>
</evidence>
<keyword evidence="5 6" id="KW-0472">Membrane</keyword>
<protein>
    <recommendedName>
        <fullName evidence="9">Cell division protein FtsW</fullName>
    </recommendedName>
</protein>
<keyword evidence="8" id="KW-1185">Reference proteome</keyword>
<dbReference type="EMBL" id="LJJC01000015">
    <property type="protein sequence ID" value="KQL50399.1"/>
    <property type="molecule type" value="Genomic_DNA"/>
</dbReference>
<name>A0A0Q3WS02_9BACI</name>
<feature type="transmembrane region" description="Helical" evidence="6">
    <location>
        <begin position="45"/>
        <end position="67"/>
    </location>
</feature>
<dbReference type="InterPro" id="IPR001182">
    <property type="entry name" value="FtsW/RodA"/>
</dbReference>
<feature type="transmembrane region" description="Helical" evidence="6">
    <location>
        <begin position="12"/>
        <end position="39"/>
    </location>
</feature>
<gene>
    <name evidence="7" type="ORF">AN964_22295</name>
</gene>
<evidence type="ECO:0000256" key="6">
    <source>
        <dbReference type="SAM" id="Phobius"/>
    </source>
</evidence>
<evidence type="ECO:0000313" key="8">
    <source>
        <dbReference type="Proteomes" id="UP000051888"/>
    </source>
</evidence>
<reference evidence="7 8" key="1">
    <citation type="submission" date="2015-09" db="EMBL/GenBank/DDBJ databases">
        <title>Genome sequencing project for genomic taxonomy and phylogenomics of Bacillus-like bacteria.</title>
        <authorList>
            <person name="Liu B."/>
            <person name="Wang J."/>
            <person name="Zhu Y."/>
            <person name="Liu G."/>
            <person name="Chen Q."/>
            <person name="Chen Z."/>
            <person name="Lan J."/>
            <person name="Che J."/>
            <person name="Ge C."/>
            <person name="Shi H."/>
            <person name="Pan Z."/>
            <person name="Liu X."/>
        </authorList>
    </citation>
    <scope>NUCLEOTIDE SEQUENCE [LARGE SCALE GENOMIC DNA]</scope>
    <source>
        <strain evidence="7 8">LMG 18435</strain>
    </source>
</reference>
<dbReference type="Proteomes" id="UP000051888">
    <property type="component" value="Unassembled WGS sequence"/>
</dbReference>
<keyword evidence="2 6" id="KW-0812">Transmembrane</keyword>
<evidence type="ECO:0000256" key="5">
    <source>
        <dbReference type="ARBA" id="ARBA00023136"/>
    </source>
</evidence>
<dbReference type="GO" id="GO:0032153">
    <property type="term" value="C:cell division site"/>
    <property type="evidence" value="ECO:0007669"/>
    <property type="project" value="TreeGrafter"/>
</dbReference>
<accession>A0A0Q3WS02</accession>
<sequence length="78" mass="8678">MTLKINDSYGKLLLIGALAVYGVQFATNILMVIGLFPLTGISLPFISYGLMPILLNAVLIGIVLSVYRRKDLIIYRKY</sequence>
<evidence type="ECO:0008006" key="9">
    <source>
        <dbReference type="Google" id="ProtNLM"/>
    </source>
</evidence>
<keyword evidence="4 6" id="KW-1133">Transmembrane helix</keyword>
<keyword evidence="3" id="KW-0133">Cell shape</keyword>
<dbReference type="GO" id="GO:0008360">
    <property type="term" value="P:regulation of cell shape"/>
    <property type="evidence" value="ECO:0007669"/>
    <property type="project" value="UniProtKB-KW"/>
</dbReference>
<dbReference type="PANTHER" id="PTHR30474:SF1">
    <property type="entry name" value="PEPTIDOGLYCAN GLYCOSYLTRANSFERASE MRDB"/>
    <property type="match status" value="1"/>
</dbReference>
<dbReference type="AlphaFoldDB" id="A0A0Q3WS02"/>